<reference evidence="1" key="3">
    <citation type="journal article" date="2017" name="Nature">
        <title>Genome sequence of the progenitor of the wheat D genome Aegilops tauschii.</title>
        <authorList>
            <person name="Luo M.C."/>
            <person name="Gu Y.Q."/>
            <person name="Puiu D."/>
            <person name="Wang H."/>
            <person name="Twardziok S.O."/>
            <person name="Deal K.R."/>
            <person name="Huo N."/>
            <person name="Zhu T."/>
            <person name="Wang L."/>
            <person name="Wang Y."/>
            <person name="McGuire P.E."/>
            <person name="Liu S."/>
            <person name="Long H."/>
            <person name="Ramasamy R.K."/>
            <person name="Rodriguez J.C."/>
            <person name="Van S.L."/>
            <person name="Yuan L."/>
            <person name="Wang Z."/>
            <person name="Xia Z."/>
            <person name="Xiao L."/>
            <person name="Anderson O.D."/>
            <person name="Ouyang S."/>
            <person name="Liang Y."/>
            <person name="Zimin A.V."/>
            <person name="Pertea G."/>
            <person name="Qi P."/>
            <person name="Bennetzen J.L."/>
            <person name="Dai X."/>
            <person name="Dawson M.W."/>
            <person name="Muller H.G."/>
            <person name="Kugler K."/>
            <person name="Rivarola-Duarte L."/>
            <person name="Spannagl M."/>
            <person name="Mayer K.F.X."/>
            <person name="Lu F.H."/>
            <person name="Bevan M.W."/>
            <person name="Leroy P."/>
            <person name="Li P."/>
            <person name="You F.M."/>
            <person name="Sun Q."/>
            <person name="Liu Z."/>
            <person name="Lyons E."/>
            <person name="Wicker T."/>
            <person name="Salzberg S.L."/>
            <person name="Devos K.M."/>
            <person name="Dvorak J."/>
        </authorList>
    </citation>
    <scope>NUCLEOTIDE SEQUENCE [LARGE SCALE GENOMIC DNA]</scope>
    <source>
        <strain evidence="1">cv. AL8/78</strain>
    </source>
</reference>
<name>A0A453K013_AEGTS</name>
<reference evidence="2" key="1">
    <citation type="journal article" date="2014" name="Science">
        <title>Ancient hybridizations among the ancestral genomes of bread wheat.</title>
        <authorList>
            <consortium name="International Wheat Genome Sequencing Consortium,"/>
            <person name="Marcussen T."/>
            <person name="Sandve S.R."/>
            <person name="Heier L."/>
            <person name="Spannagl M."/>
            <person name="Pfeifer M."/>
            <person name="Jakobsen K.S."/>
            <person name="Wulff B.B."/>
            <person name="Steuernagel B."/>
            <person name="Mayer K.F."/>
            <person name="Olsen O.A."/>
        </authorList>
    </citation>
    <scope>NUCLEOTIDE SEQUENCE [LARGE SCALE GENOMIC DNA]</scope>
    <source>
        <strain evidence="2">cv. AL8/78</strain>
    </source>
</reference>
<sequence>MVSYNKTINPLTACSVEMDLKGIERELIPYKPKSLQILSNPPMGLTEQSLKDVSDRHESSFSWTDKVVDGFCNTICDDLTDKFNAHT</sequence>
<dbReference type="EnsemblPlants" id="AET5Gv20249000.14">
    <property type="protein sequence ID" value="AET5Gv20249000.14"/>
    <property type="gene ID" value="AET5Gv20249000"/>
</dbReference>
<dbReference type="Proteomes" id="UP000015105">
    <property type="component" value="Chromosome 5D"/>
</dbReference>
<keyword evidence="2" id="KW-1185">Reference proteome</keyword>
<reference evidence="1" key="5">
    <citation type="journal article" date="2021" name="G3 (Bethesda)">
        <title>Aegilops tauschii genome assembly Aet v5.0 features greater sequence contiguity and improved annotation.</title>
        <authorList>
            <person name="Wang L."/>
            <person name="Zhu T."/>
            <person name="Rodriguez J.C."/>
            <person name="Deal K.R."/>
            <person name="Dubcovsky J."/>
            <person name="McGuire P.E."/>
            <person name="Lux T."/>
            <person name="Spannagl M."/>
            <person name="Mayer K.F.X."/>
            <person name="Baldrich P."/>
            <person name="Meyers B.C."/>
            <person name="Huo N."/>
            <person name="Gu Y.Q."/>
            <person name="Zhou H."/>
            <person name="Devos K.M."/>
            <person name="Bennetzen J.L."/>
            <person name="Unver T."/>
            <person name="Budak H."/>
            <person name="Gulick P.J."/>
            <person name="Galiba G."/>
            <person name="Kalapos B."/>
            <person name="Nelson D.R."/>
            <person name="Li P."/>
            <person name="You F.M."/>
            <person name="Luo M.C."/>
            <person name="Dvorak J."/>
        </authorList>
    </citation>
    <scope>NUCLEOTIDE SEQUENCE [LARGE SCALE GENOMIC DNA]</scope>
    <source>
        <strain evidence="1">cv. AL8/78</strain>
    </source>
</reference>
<reference evidence="1" key="4">
    <citation type="submission" date="2019-03" db="UniProtKB">
        <authorList>
            <consortium name="EnsemblPlants"/>
        </authorList>
    </citation>
    <scope>IDENTIFICATION</scope>
</reference>
<dbReference type="AlphaFoldDB" id="A0A453K013"/>
<accession>A0A453K013</accession>
<evidence type="ECO:0000313" key="1">
    <source>
        <dbReference type="EnsemblPlants" id="AET5Gv20249000.14"/>
    </source>
</evidence>
<protein>
    <submittedName>
        <fullName evidence="1">Uncharacterized protein</fullName>
    </submittedName>
</protein>
<dbReference type="Gramene" id="AET5Gv20249000.14">
    <property type="protein sequence ID" value="AET5Gv20249000.14"/>
    <property type="gene ID" value="AET5Gv20249000"/>
</dbReference>
<reference evidence="2" key="2">
    <citation type="journal article" date="2017" name="Nat. Plants">
        <title>The Aegilops tauschii genome reveals multiple impacts of transposons.</title>
        <authorList>
            <person name="Zhao G."/>
            <person name="Zou C."/>
            <person name="Li K."/>
            <person name="Wang K."/>
            <person name="Li T."/>
            <person name="Gao L."/>
            <person name="Zhang X."/>
            <person name="Wang H."/>
            <person name="Yang Z."/>
            <person name="Liu X."/>
            <person name="Jiang W."/>
            <person name="Mao L."/>
            <person name="Kong X."/>
            <person name="Jiao Y."/>
            <person name="Jia J."/>
        </authorList>
    </citation>
    <scope>NUCLEOTIDE SEQUENCE [LARGE SCALE GENOMIC DNA]</scope>
    <source>
        <strain evidence="2">cv. AL8/78</strain>
    </source>
</reference>
<evidence type="ECO:0000313" key="2">
    <source>
        <dbReference type="Proteomes" id="UP000015105"/>
    </source>
</evidence>
<proteinExistence type="predicted"/>
<organism evidence="1 2">
    <name type="scientific">Aegilops tauschii subsp. strangulata</name>
    <name type="common">Goatgrass</name>
    <dbReference type="NCBI Taxonomy" id="200361"/>
    <lineage>
        <taxon>Eukaryota</taxon>
        <taxon>Viridiplantae</taxon>
        <taxon>Streptophyta</taxon>
        <taxon>Embryophyta</taxon>
        <taxon>Tracheophyta</taxon>
        <taxon>Spermatophyta</taxon>
        <taxon>Magnoliopsida</taxon>
        <taxon>Liliopsida</taxon>
        <taxon>Poales</taxon>
        <taxon>Poaceae</taxon>
        <taxon>BOP clade</taxon>
        <taxon>Pooideae</taxon>
        <taxon>Triticodae</taxon>
        <taxon>Triticeae</taxon>
        <taxon>Triticinae</taxon>
        <taxon>Aegilops</taxon>
    </lineage>
</organism>